<dbReference type="Proteomes" id="UP000234857">
    <property type="component" value="Unassembled WGS sequence"/>
</dbReference>
<sequence>MDDFKDAVDKYITDNFKIKNDSMLHIVYGKLGLFNLVSGYIPKMYIYGDKLNIDGVDSEFFLLEITSLRFDMNFFNENKELKFIEGAKFKLYAEFSEKNINNMIQDKKNRSNLKEPYIKFEKDYVLVKGYYKSRFISSSLSTRATFILKDDKTVYIDADYLKVGFFKLPAFIVNSIEKNVNPILDLNKMAFDLSLSEINISDERLVISSFEGYNREKIDELINTL</sequence>
<reference evidence="1 2" key="1">
    <citation type="submission" date="2017-11" db="EMBL/GenBank/DDBJ databases">
        <title>Genome-resolved metagenomics identifies genetic mobility, metabolic interactions, and unexpected diversity in perchlorate-reducing communities.</title>
        <authorList>
            <person name="Barnum T.P."/>
            <person name="Figueroa I.A."/>
            <person name="Carlstrom C.I."/>
            <person name="Lucas L.N."/>
            <person name="Engelbrektson A.L."/>
            <person name="Coates J.D."/>
        </authorList>
    </citation>
    <scope>NUCLEOTIDE SEQUENCE [LARGE SCALE GENOMIC DNA]</scope>
    <source>
        <strain evidence="1">BM706</strain>
    </source>
</reference>
<accession>A0A2N5ZJW3</accession>
<dbReference type="AlphaFoldDB" id="A0A2N5ZJW3"/>
<evidence type="ECO:0000313" key="2">
    <source>
        <dbReference type="Proteomes" id="UP000234857"/>
    </source>
</evidence>
<gene>
    <name evidence="1" type="ORF">C0601_03380</name>
</gene>
<dbReference type="EMBL" id="PKTG01000046">
    <property type="protein sequence ID" value="PLX18904.1"/>
    <property type="molecule type" value="Genomic_DNA"/>
</dbReference>
<organism evidence="1 2">
    <name type="scientific">Muiribacterium halophilum</name>
    <dbReference type="NCBI Taxonomy" id="2053465"/>
    <lineage>
        <taxon>Bacteria</taxon>
        <taxon>Candidatus Muiribacteriota</taxon>
        <taxon>Candidatus Muiribacteriia</taxon>
        <taxon>Candidatus Muiribacteriales</taxon>
        <taxon>Candidatus Muiribacteriaceae</taxon>
        <taxon>Candidatus Muiribacterium</taxon>
    </lineage>
</organism>
<evidence type="ECO:0000313" key="1">
    <source>
        <dbReference type="EMBL" id="PLX18904.1"/>
    </source>
</evidence>
<name>A0A2N5ZJW3_MUIH1</name>
<evidence type="ECO:0008006" key="3">
    <source>
        <dbReference type="Google" id="ProtNLM"/>
    </source>
</evidence>
<proteinExistence type="predicted"/>
<comment type="caution">
    <text evidence="1">The sequence shown here is derived from an EMBL/GenBank/DDBJ whole genome shotgun (WGS) entry which is preliminary data.</text>
</comment>
<protein>
    <recommendedName>
        <fullName evidence="3">DUF2993 domain-containing protein</fullName>
    </recommendedName>
</protein>